<dbReference type="RefSeq" id="WP_036823744.1">
    <property type="nucleotide sequence ID" value="NZ_AVBF01000081.1"/>
</dbReference>
<gene>
    <name evidence="2" type="ORF">N782_21645</name>
</gene>
<accession>A0A0A2TAN2</accession>
<feature type="chain" id="PRO_5002005072" description="Lipoprotein" evidence="1">
    <location>
        <begin position="27"/>
        <end position="134"/>
    </location>
</feature>
<dbReference type="AlphaFoldDB" id="A0A0A2TAN2"/>
<dbReference type="EMBL" id="AVBF01000081">
    <property type="protein sequence ID" value="KGP71146.1"/>
    <property type="molecule type" value="Genomic_DNA"/>
</dbReference>
<proteinExistence type="predicted"/>
<protein>
    <recommendedName>
        <fullName evidence="4">Lipoprotein</fullName>
    </recommendedName>
</protein>
<comment type="caution">
    <text evidence="2">The sequence shown here is derived from an EMBL/GenBank/DDBJ whole genome shotgun (WGS) entry which is preliminary data.</text>
</comment>
<organism evidence="2 3">
    <name type="scientific">Pontibacillus yanchengensis Y32</name>
    <dbReference type="NCBI Taxonomy" id="1385514"/>
    <lineage>
        <taxon>Bacteria</taxon>
        <taxon>Bacillati</taxon>
        <taxon>Bacillota</taxon>
        <taxon>Bacilli</taxon>
        <taxon>Bacillales</taxon>
        <taxon>Bacillaceae</taxon>
        <taxon>Pontibacillus</taxon>
    </lineage>
</organism>
<name>A0A0A2TAN2_9BACI</name>
<evidence type="ECO:0008006" key="4">
    <source>
        <dbReference type="Google" id="ProtNLM"/>
    </source>
</evidence>
<evidence type="ECO:0000256" key="1">
    <source>
        <dbReference type="SAM" id="SignalP"/>
    </source>
</evidence>
<dbReference type="PROSITE" id="PS51257">
    <property type="entry name" value="PROKAR_LIPOPROTEIN"/>
    <property type="match status" value="1"/>
</dbReference>
<dbReference type="eggNOG" id="ENOG5033581">
    <property type="taxonomic scope" value="Bacteria"/>
</dbReference>
<evidence type="ECO:0000313" key="2">
    <source>
        <dbReference type="EMBL" id="KGP71146.1"/>
    </source>
</evidence>
<keyword evidence="3" id="KW-1185">Reference proteome</keyword>
<reference evidence="2 3" key="1">
    <citation type="journal article" date="2015" name="Stand. Genomic Sci.">
        <title>High quality draft genome sequence of the moderately halophilic bacterium Pontibacillus yanchengensis Y32(T) and comparison among Pontibacillus genomes.</title>
        <authorList>
            <person name="Huang J."/>
            <person name="Qiao Z.X."/>
            <person name="Tang J.W."/>
            <person name="Wang G."/>
        </authorList>
    </citation>
    <scope>NUCLEOTIDE SEQUENCE [LARGE SCALE GENOMIC DNA]</scope>
    <source>
        <strain evidence="2 3">Y32</strain>
    </source>
</reference>
<evidence type="ECO:0000313" key="3">
    <source>
        <dbReference type="Proteomes" id="UP000030147"/>
    </source>
</evidence>
<dbReference type="Proteomes" id="UP000030147">
    <property type="component" value="Unassembled WGS sequence"/>
</dbReference>
<keyword evidence="1" id="KW-0732">Signal</keyword>
<dbReference type="OrthoDB" id="1909991at2"/>
<feature type="signal peptide" evidence="1">
    <location>
        <begin position="1"/>
        <end position="26"/>
    </location>
</feature>
<sequence length="134" mass="14606">MKVERPFIISLLLLALALFSACSSQNLSTNDIELGNPSASTYLSNHPSADIFLKGNIVYKNAEQIDWIKDASLKLGKKVMTINKVSSNENDFEHGTATKLSVGTEVYEPEKKNGHVLIAVVNGEKVPYIGLIEG</sequence>